<dbReference type="EMBL" id="BPLQ01013881">
    <property type="protein sequence ID" value="GIY75666.1"/>
    <property type="molecule type" value="Genomic_DNA"/>
</dbReference>
<dbReference type="AlphaFoldDB" id="A0AAV4VYX1"/>
<accession>A0AAV4VYX1</accession>
<name>A0AAV4VYX1_9ARAC</name>
<gene>
    <name evidence="1" type="ORF">CDAR_560331</name>
</gene>
<evidence type="ECO:0000313" key="2">
    <source>
        <dbReference type="Proteomes" id="UP001054837"/>
    </source>
</evidence>
<proteinExistence type="predicted"/>
<feature type="non-terminal residue" evidence="1">
    <location>
        <position position="1"/>
    </location>
</feature>
<dbReference type="Proteomes" id="UP001054837">
    <property type="component" value="Unassembled WGS sequence"/>
</dbReference>
<protein>
    <submittedName>
        <fullName evidence="1">Uncharacterized protein</fullName>
    </submittedName>
</protein>
<sequence>KSFCSNVTITNYVSLSQLPNCIKGILYPLTVYFKFTLGD</sequence>
<comment type="caution">
    <text evidence="1">The sequence shown here is derived from an EMBL/GenBank/DDBJ whole genome shotgun (WGS) entry which is preliminary data.</text>
</comment>
<evidence type="ECO:0000313" key="1">
    <source>
        <dbReference type="EMBL" id="GIY75666.1"/>
    </source>
</evidence>
<reference evidence="1 2" key="1">
    <citation type="submission" date="2021-06" db="EMBL/GenBank/DDBJ databases">
        <title>Caerostris darwini draft genome.</title>
        <authorList>
            <person name="Kono N."/>
            <person name="Arakawa K."/>
        </authorList>
    </citation>
    <scope>NUCLEOTIDE SEQUENCE [LARGE SCALE GENOMIC DNA]</scope>
</reference>
<keyword evidence="2" id="KW-1185">Reference proteome</keyword>
<organism evidence="1 2">
    <name type="scientific">Caerostris darwini</name>
    <dbReference type="NCBI Taxonomy" id="1538125"/>
    <lineage>
        <taxon>Eukaryota</taxon>
        <taxon>Metazoa</taxon>
        <taxon>Ecdysozoa</taxon>
        <taxon>Arthropoda</taxon>
        <taxon>Chelicerata</taxon>
        <taxon>Arachnida</taxon>
        <taxon>Araneae</taxon>
        <taxon>Araneomorphae</taxon>
        <taxon>Entelegynae</taxon>
        <taxon>Araneoidea</taxon>
        <taxon>Araneidae</taxon>
        <taxon>Caerostris</taxon>
    </lineage>
</organism>